<evidence type="ECO:0000256" key="2">
    <source>
        <dbReference type="ARBA" id="ARBA00022490"/>
    </source>
</evidence>
<keyword evidence="3" id="KW-0206">Cytoskeleton</keyword>
<dbReference type="GeneID" id="108558631"/>
<evidence type="ECO:0000256" key="5">
    <source>
        <dbReference type="ARBA" id="ARBA00029468"/>
    </source>
</evidence>
<dbReference type="InterPro" id="IPR032840">
    <property type="entry name" value="CFAP91_dom"/>
</dbReference>
<feature type="coiled-coil region" evidence="7">
    <location>
        <begin position="237"/>
        <end position="294"/>
    </location>
</feature>
<protein>
    <recommendedName>
        <fullName evidence="6">Cilia- and flagella-associated protein 91</fullName>
    </recommendedName>
</protein>
<sequence>MSSIMKAGRPNDYMYDSAFVLSGPKDYYKHAVNSRIAQAKYAVCPIFPTMFSDMKNYPRKQYVMRRTGSIAPYTDKTHDGKTLRKSILSGTDRYKYYHNPVVSEATISTVPKLDVSCFYEIDAEKDQSQDQPKVDNTKKNVKVQTVYRATSAQTSPWEPDYTIAEGDPELLKLEFLKWGCGLPVGVHEVSLIERARMKRAWEKSMGPITDQKGFNARKGIIEEIERNQWLFREQEIQDIQNLRMELLEQMLNEIQQKSKCRNEKKMRMFCDTKLKEKQEKLSKLHKNCNREKRRLEFNYKGILSKYGHVNVFDEHADYKSELYVPLIRHGTNPKYAHQIITESIMKYKPQYYSVEVYDTMPDGLVDCPKIKNVKLPGTRLCIRETKWTTPVLKKLHMELKNLGTEEKKLISLRVRIEEKVEGLPTPEIEDYDDDVEALYQHSVFLQKVLRGRAAQISIFQGRDRCRELIEELRCNFALLKSNKKKITKKIEQTKQEQIDATRCTAKMKLLETNLKKLSSIVIGTLLDYLNKELNRLHKERACHAMALLVERERIKREAAEAGRRQQELRRRKEHDEMFKQTIKIHQETVDLYLQDIITEGMDFASKEEAKSYVDNLAHKVDEETYVNKVCFSDILEKEEYIADLMHHFVIPEVEKTIVRDRYKLKQKSHLKAAHESIYGKMETMPRYKTDQEDHTKSSTSTETETYRERLSTYKVSMAMQEVRDILSELITIPPKLEALRSLRPCAVPSIESIDDGEEGLGEEEKIE</sequence>
<evidence type="ECO:0000256" key="4">
    <source>
        <dbReference type="ARBA" id="ARBA00023273"/>
    </source>
</evidence>
<dbReference type="Pfam" id="PF14738">
    <property type="entry name" value="CFAP91"/>
    <property type="match status" value="1"/>
</dbReference>
<feature type="domain" description="CFAP91" evidence="8">
    <location>
        <begin position="143"/>
        <end position="294"/>
    </location>
</feature>
<comment type="subcellular location">
    <subcellularLocation>
        <location evidence="1">Cytoplasm</location>
        <location evidence="1">Cytoskeleton</location>
        <location evidence="1">Cilium axoneme</location>
    </subcellularLocation>
</comment>
<evidence type="ECO:0000313" key="10">
    <source>
        <dbReference type="RefSeq" id="XP_017771100.1"/>
    </source>
</evidence>
<reference evidence="10" key="1">
    <citation type="submission" date="2025-08" db="UniProtKB">
        <authorList>
            <consortium name="RefSeq"/>
        </authorList>
    </citation>
    <scope>IDENTIFICATION</scope>
    <source>
        <tissue evidence="10">Whole Larva</tissue>
    </source>
</reference>
<dbReference type="PANTHER" id="PTHR22455">
    <property type="entry name" value="CILIA- AND FLAGELLA-ASSOCIATED PROTEIN 91"/>
    <property type="match status" value="1"/>
</dbReference>
<evidence type="ECO:0000256" key="3">
    <source>
        <dbReference type="ARBA" id="ARBA00023212"/>
    </source>
</evidence>
<evidence type="ECO:0000259" key="8">
    <source>
        <dbReference type="Pfam" id="PF14738"/>
    </source>
</evidence>
<feature type="coiled-coil region" evidence="7">
    <location>
        <begin position="469"/>
        <end position="496"/>
    </location>
</feature>
<accession>A0ABM1M950</accession>
<proteinExistence type="inferred from homology"/>
<keyword evidence="4" id="KW-0966">Cell projection</keyword>
<keyword evidence="7" id="KW-0175">Coiled coil</keyword>
<evidence type="ECO:0000256" key="6">
    <source>
        <dbReference type="ARBA" id="ARBA00029555"/>
    </source>
</evidence>
<evidence type="ECO:0000313" key="9">
    <source>
        <dbReference type="Proteomes" id="UP000695000"/>
    </source>
</evidence>
<evidence type="ECO:0000256" key="7">
    <source>
        <dbReference type="SAM" id="Coils"/>
    </source>
</evidence>
<keyword evidence="2" id="KW-0963">Cytoplasm</keyword>
<gene>
    <name evidence="10" type="primary">LOC108558631</name>
</gene>
<dbReference type="Proteomes" id="UP000695000">
    <property type="component" value="Unplaced"/>
</dbReference>
<dbReference type="InterPro" id="IPR026720">
    <property type="entry name" value="CFAP91"/>
</dbReference>
<dbReference type="PANTHER" id="PTHR22455:SF10">
    <property type="entry name" value="CILIA- AND FLAGELLA-ASSOCIATED PROTEIN 91"/>
    <property type="match status" value="1"/>
</dbReference>
<dbReference type="RefSeq" id="XP_017771100.1">
    <property type="nucleotide sequence ID" value="XM_017915611.1"/>
</dbReference>
<keyword evidence="9" id="KW-1185">Reference proteome</keyword>
<evidence type="ECO:0000256" key="1">
    <source>
        <dbReference type="ARBA" id="ARBA00004430"/>
    </source>
</evidence>
<name>A0ABM1M950_NICVS</name>
<comment type="similarity">
    <text evidence="5">Belongs to the CFAP91 family.</text>
</comment>
<organism evidence="9 10">
    <name type="scientific">Nicrophorus vespilloides</name>
    <name type="common">Boreal carrion beetle</name>
    <dbReference type="NCBI Taxonomy" id="110193"/>
    <lineage>
        <taxon>Eukaryota</taxon>
        <taxon>Metazoa</taxon>
        <taxon>Ecdysozoa</taxon>
        <taxon>Arthropoda</taxon>
        <taxon>Hexapoda</taxon>
        <taxon>Insecta</taxon>
        <taxon>Pterygota</taxon>
        <taxon>Neoptera</taxon>
        <taxon>Endopterygota</taxon>
        <taxon>Coleoptera</taxon>
        <taxon>Polyphaga</taxon>
        <taxon>Staphyliniformia</taxon>
        <taxon>Silphidae</taxon>
        <taxon>Nicrophorinae</taxon>
        <taxon>Nicrophorus</taxon>
    </lineage>
</organism>